<dbReference type="Gene3D" id="3.40.50.300">
    <property type="entry name" value="P-loop containing nucleotide triphosphate hydrolases"/>
    <property type="match status" value="1"/>
</dbReference>
<dbReference type="Proteomes" id="UP000321234">
    <property type="component" value="Unassembled WGS sequence"/>
</dbReference>
<dbReference type="PANTHER" id="PTHR13696">
    <property type="entry name" value="P-LOOP CONTAINING NUCLEOSIDE TRIPHOSPHATE HYDROLASE"/>
    <property type="match status" value="1"/>
</dbReference>
<keyword evidence="3" id="KW-1185">Reference proteome</keyword>
<dbReference type="InterPro" id="IPR025669">
    <property type="entry name" value="AAA_dom"/>
</dbReference>
<dbReference type="AlphaFoldDB" id="A0A5C8Z3Q3"/>
<dbReference type="PANTHER" id="PTHR13696:SF52">
    <property type="entry name" value="PARA FAMILY PROTEIN CT_582"/>
    <property type="match status" value="1"/>
</dbReference>
<sequence>MQIVAFANQKGGVGKTSTVVGIAGALDRLGQRVLCVDMDPQADLSIWLGIDIDDGELRTVNDAIFANTPGAAGEAVYKAAWGEQLYCVPSVLDLADRENDGVIAGAFRLSTVLQGLGDRFDVVLIDCPPSVGRLVELALVAATHLVVVTEPAAASLRGVARVLNTMEVVQRHYNHGLQLAGIVINAEKRTSEAALRIREVRDTYADAVWSPVVPSRAVVAAAAGSLAPVSAYGSDGRDVTAVHDAFARKVVDLAVMA</sequence>
<proteinExistence type="predicted"/>
<name>A0A5C8Z3Q3_9ACTN</name>
<reference evidence="2 3" key="1">
    <citation type="submission" date="2019-07" db="EMBL/GenBank/DDBJ databases">
        <title>Quadrisphaera sp. strain DD2A genome sequencing and assembly.</title>
        <authorList>
            <person name="Kim I."/>
        </authorList>
    </citation>
    <scope>NUCLEOTIDE SEQUENCE [LARGE SCALE GENOMIC DNA]</scope>
    <source>
        <strain evidence="2 3">DD2A</strain>
    </source>
</reference>
<dbReference type="OrthoDB" id="345269at2"/>
<protein>
    <submittedName>
        <fullName evidence="2">ParA family protein</fullName>
    </submittedName>
</protein>
<accession>A0A5C8Z3Q3</accession>
<dbReference type="CDD" id="cd02042">
    <property type="entry name" value="ParAB_family"/>
    <property type="match status" value="1"/>
</dbReference>
<comment type="caution">
    <text evidence="2">The sequence shown here is derived from an EMBL/GenBank/DDBJ whole genome shotgun (WGS) entry which is preliminary data.</text>
</comment>
<gene>
    <name evidence="2" type="ORF">FMM08_22410</name>
</gene>
<dbReference type="InterPro" id="IPR050678">
    <property type="entry name" value="DNA_Partitioning_ATPase"/>
</dbReference>
<dbReference type="Pfam" id="PF13614">
    <property type="entry name" value="AAA_31"/>
    <property type="match status" value="1"/>
</dbReference>
<evidence type="ECO:0000313" key="2">
    <source>
        <dbReference type="EMBL" id="TXR51560.1"/>
    </source>
</evidence>
<dbReference type="InterPro" id="IPR027417">
    <property type="entry name" value="P-loop_NTPase"/>
</dbReference>
<organism evidence="2 3">
    <name type="scientific">Quadrisphaera setariae</name>
    <dbReference type="NCBI Taxonomy" id="2593304"/>
    <lineage>
        <taxon>Bacteria</taxon>
        <taxon>Bacillati</taxon>
        <taxon>Actinomycetota</taxon>
        <taxon>Actinomycetes</taxon>
        <taxon>Kineosporiales</taxon>
        <taxon>Kineosporiaceae</taxon>
        <taxon>Quadrisphaera</taxon>
    </lineage>
</organism>
<dbReference type="EMBL" id="VKAC01000022">
    <property type="protein sequence ID" value="TXR51560.1"/>
    <property type="molecule type" value="Genomic_DNA"/>
</dbReference>
<feature type="domain" description="AAA" evidence="1">
    <location>
        <begin position="1"/>
        <end position="178"/>
    </location>
</feature>
<evidence type="ECO:0000259" key="1">
    <source>
        <dbReference type="Pfam" id="PF13614"/>
    </source>
</evidence>
<dbReference type="RefSeq" id="WP_147928580.1">
    <property type="nucleotide sequence ID" value="NZ_VKAC01000022.1"/>
</dbReference>
<evidence type="ECO:0000313" key="3">
    <source>
        <dbReference type="Proteomes" id="UP000321234"/>
    </source>
</evidence>
<dbReference type="PIRSF" id="PIRSF009320">
    <property type="entry name" value="Nuc_binding_HP_1000"/>
    <property type="match status" value="1"/>
</dbReference>
<dbReference type="SUPFAM" id="SSF52540">
    <property type="entry name" value="P-loop containing nucleoside triphosphate hydrolases"/>
    <property type="match status" value="1"/>
</dbReference>